<name>A0A7K0D938_9NOCA</name>
<dbReference type="EMBL" id="WEGK01000011">
    <property type="protein sequence ID" value="MQY21832.1"/>
    <property type="molecule type" value="Genomic_DNA"/>
</dbReference>
<protein>
    <recommendedName>
        <fullName evidence="1">PucR C-terminal helix-turn-helix domain-containing protein</fullName>
    </recommendedName>
</protein>
<proteinExistence type="predicted"/>
<accession>A0A7K0D938</accession>
<reference evidence="2 3" key="1">
    <citation type="submission" date="2019-10" db="EMBL/GenBank/DDBJ databases">
        <title>Nocardia macrotermitis sp. nov. and Nocardia aurantia sp. nov., isolated from the gut of fungus growing-termite Macrotermes natalensis.</title>
        <authorList>
            <person name="Benndorf R."/>
            <person name="Schwitalla J."/>
            <person name="Martin K."/>
            <person name="De Beer W."/>
            <person name="Kaster A.-K."/>
            <person name="Vollmers J."/>
            <person name="Poulsen M."/>
            <person name="Beemelmanns C."/>
        </authorList>
    </citation>
    <scope>NUCLEOTIDE SEQUENCE [LARGE SCALE GENOMIC DNA]</scope>
    <source>
        <strain evidence="2 3">RB20</strain>
    </source>
</reference>
<dbReference type="InterPro" id="IPR042070">
    <property type="entry name" value="PucR_C-HTH_sf"/>
</dbReference>
<dbReference type="PANTHER" id="PTHR33744">
    <property type="entry name" value="CARBOHYDRATE DIACID REGULATOR"/>
    <property type="match status" value="1"/>
</dbReference>
<evidence type="ECO:0000313" key="3">
    <source>
        <dbReference type="Proteomes" id="UP000438448"/>
    </source>
</evidence>
<dbReference type="Gene3D" id="1.10.10.2840">
    <property type="entry name" value="PucR C-terminal helix-turn-helix domain"/>
    <property type="match status" value="1"/>
</dbReference>
<comment type="caution">
    <text evidence="2">The sequence shown here is derived from an EMBL/GenBank/DDBJ whole genome shotgun (WGS) entry which is preliminary data.</text>
</comment>
<sequence length="391" mass="42461">MFVTADVRYPLPSIGDQRAPRRDHLVPAEQAEILRICRTVLTDLLRAPDEPERVAGILDRLREAVGAAAAQGLSTEHCAAAMQRAARESFEQLSRTAVSDDDRLVTATKRFIEIRELVTSTIAETGVTALRPAAMAPAVPFHVIAATLGNLPVDSPQQAEETYAVLAITIAAQQDSGLPGDRAHMRHRAMWGIRTALANGCELPMLSTLGDCGGTILIPSRAADDAALEELIAQLSVAAHVPVTATVSFAPRTALADFADHAHDLLDLVGRLDYPAGLYRFADVALEYQITRPGPARDRLATILDPLDDHPHLLQTLLTHLQTNLNRRDTARLMNLHRNTIDYRLRRIEEFTGYDPLTQPGLWNLQAALIVRAYCRGATSPVPAITASAGA</sequence>
<evidence type="ECO:0000259" key="1">
    <source>
        <dbReference type="Pfam" id="PF13556"/>
    </source>
</evidence>
<evidence type="ECO:0000313" key="2">
    <source>
        <dbReference type="EMBL" id="MQY21832.1"/>
    </source>
</evidence>
<feature type="domain" description="PucR C-terminal helix-turn-helix" evidence="1">
    <location>
        <begin position="313"/>
        <end position="370"/>
    </location>
</feature>
<dbReference type="InterPro" id="IPR025736">
    <property type="entry name" value="PucR_C-HTH_dom"/>
</dbReference>
<gene>
    <name evidence="2" type="ORF">NRB20_49450</name>
</gene>
<dbReference type="Proteomes" id="UP000438448">
    <property type="component" value="Unassembled WGS sequence"/>
</dbReference>
<organism evidence="2 3">
    <name type="scientific">Nocardia macrotermitis</name>
    <dbReference type="NCBI Taxonomy" id="2585198"/>
    <lineage>
        <taxon>Bacteria</taxon>
        <taxon>Bacillati</taxon>
        <taxon>Actinomycetota</taxon>
        <taxon>Actinomycetes</taxon>
        <taxon>Mycobacteriales</taxon>
        <taxon>Nocardiaceae</taxon>
        <taxon>Nocardia</taxon>
    </lineage>
</organism>
<keyword evidence="3" id="KW-1185">Reference proteome</keyword>
<dbReference type="InterPro" id="IPR051448">
    <property type="entry name" value="CdaR-like_regulators"/>
</dbReference>
<dbReference type="AlphaFoldDB" id="A0A7K0D938"/>
<dbReference type="RefSeq" id="WP_194289990.1">
    <property type="nucleotide sequence ID" value="NZ_WEGK01000011.1"/>
</dbReference>
<dbReference type="Pfam" id="PF13556">
    <property type="entry name" value="HTH_30"/>
    <property type="match status" value="1"/>
</dbReference>